<dbReference type="InterPro" id="IPR001715">
    <property type="entry name" value="CH_dom"/>
</dbReference>
<dbReference type="GO" id="GO:0005737">
    <property type="term" value="C:cytoplasm"/>
    <property type="evidence" value="ECO:0007669"/>
    <property type="project" value="TreeGrafter"/>
</dbReference>
<dbReference type="Pfam" id="PF00307">
    <property type="entry name" value="CH"/>
    <property type="match status" value="2"/>
</dbReference>
<evidence type="ECO:0000256" key="1">
    <source>
        <dbReference type="ARBA" id="ARBA00022737"/>
    </source>
</evidence>
<dbReference type="EMBL" id="CALNXJ010000018">
    <property type="protein sequence ID" value="CAH3121881.1"/>
    <property type="molecule type" value="Genomic_DNA"/>
</dbReference>
<evidence type="ECO:0000256" key="3">
    <source>
        <dbReference type="SAM" id="Coils"/>
    </source>
</evidence>
<dbReference type="CDD" id="cd21218">
    <property type="entry name" value="CH_PLS_FIM_rpt2"/>
    <property type="match status" value="1"/>
</dbReference>
<keyword evidence="2" id="KW-0009">Actin-binding</keyword>
<dbReference type="Gene3D" id="1.10.418.10">
    <property type="entry name" value="Calponin-like domain"/>
    <property type="match status" value="2"/>
</dbReference>
<dbReference type="CDD" id="cd21217">
    <property type="entry name" value="CH_PLS_FIM_rpt1"/>
    <property type="match status" value="1"/>
</dbReference>
<dbReference type="PROSITE" id="PS50021">
    <property type="entry name" value="CH"/>
    <property type="match status" value="2"/>
</dbReference>
<dbReference type="InterPro" id="IPR036872">
    <property type="entry name" value="CH_dom_sf"/>
</dbReference>
<evidence type="ECO:0000259" key="4">
    <source>
        <dbReference type="PROSITE" id="PS50021"/>
    </source>
</evidence>
<dbReference type="PANTHER" id="PTHR19961">
    <property type="entry name" value="FIMBRIN/PLASTIN"/>
    <property type="match status" value="1"/>
</dbReference>
<feature type="domain" description="Calponin-homology (CH)" evidence="4">
    <location>
        <begin position="7"/>
        <end position="121"/>
    </location>
</feature>
<proteinExistence type="predicted"/>
<evidence type="ECO:0000313" key="6">
    <source>
        <dbReference type="Proteomes" id="UP001159428"/>
    </source>
</evidence>
<dbReference type="GO" id="GO:0051639">
    <property type="term" value="P:actin filament network formation"/>
    <property type="evidence" value="ECO:0007669"/>
    <property type="project" value="TreeGrafter"/>
</dbReference>
<dbReference type="AlphaFoldDB" id="A0AAU9WQ59"/>
<protein>
    <recommendedName>
        <fullName evidence="4">Calponin-homology (CH) domain-containing protein</fullName>
    </recommendedName>
</protein>
<dbReference type="InterPro" id="IPR039959">
    <property type="entry name" value="Fimbrin/Plastin"/>
</dbReference>
<feature type="coiled-coil region" evidence="3">
    <location>
        <begin position="292"/>
        <end position="326"/>
    </location>
</feature>
<dbReference type="GO" id="GO:0032432">
    <property type="term" value="C:actin filament bundle"/>
    <property type="evidence" value="ECO:0007669"/>
    <property type="project" value="TreeGrafter"/>
</dbReference>
<dbReference type="GO" id="GO:0051017">
    <property type="term" value="P:actin filament bundle assembly"/>
    <property type="evidence" value="ECO:0007669"/>
    <property type="project" value="InterPro"/>
</dbReference>
<evidence type="ECO:0000313" key="5">
    <source>
        <dbReference type="EMBL" id="CAH3121881.1"/>
    </source>
</evidence>
<feature type="domain" description="Calponin-homology (CH)" evidence="4">
    <location>
        <begin position="149"/>
        <end position="253"/>
    </location>
</feature>
<keyword evidence="6" id="KW-1185">Reference proteome</keyword>
<dbReference type="SUPFAM" id="SSF47576">
    <property type="entry name" value="Calponin-homology domain, CH-domain"/>
    <property type="match status" value="1"/>
</dbReference>
<gene>
    <name evidence="5" type="ORF">PMEA_00008857</name>
</gene>
<feature type="coiled-coil region" evidence="3">
    <location>
        <begin position="358"/>
        <end position="452"/>
    </location>
</feature>
<dbReference type="Proteomes" id="UP001159428">
    <property type="component" value="Unassembled WGS sequence"/>
</dbReference>
<keyword evidence="3" id="KW-0175">Coiled coil</keyword>
<accession>A0AAU9WQ59</accession>
<dbReference type="SMART" id="SM00033">
    <property type="entry name" value="CH"/>
    <property type="match status" value="2"/>
</dbReference>
<dbReference type="GO" id="GO:0005884">
    <property type="term" value="C:actin filament"/>
    <property type="evidence" value="ECO:0007669"/>
    <property type="project" value="TreeGrafter"/>
</dbReference>
<dbReference type="GO" id="GO:0051015">
    <property type="term" value="F:actin filament binding"/>
    <property type="evidence" value="ECO:0007669"/>
    <property type="project" value="InterPro"/>
</dbReference>
<sequence length="617" mass="71827">MATAFTLAELEASVSFVNSVMGQDRDLECLPIKPAQKLYQAQKTGVLFCKLLNRVRRGTVPCSSIHKQVRNIHQALENQKLVLEGTQQLGIDVHNVTAEDLWSGKEYLVLEVLWKIVRVGLLSRVNVENHPNLVLLRRSNENWPRFVKLSAEELLIRWVNYQLRHTLYRGPEMTDFSYSLKDSVIYSYLFTQLSPQRCSLSPLDEEDLFVRAKKILSMAELIGCNKYITPHELVKGNPRLNLAFLANLFHCSPGLEFHATDMESARLTEELNTAHVRCRLVEEERNLLMEVRREMSGELKDVRKKLEERLKEMEILKRRALGLEDENKYLTDVDEAVRRLKAENSLLQIQLTDSKAVEDDSQATIENQEITIDSLKKEKEALVKEYEEKINELENKLSATTRKQTKIVLQKEAIMHERDLLKRKHDKCQAELKRLQAQIDRRQRHVHQLRQLFKYFISDKGLAEKLYGNLDTTSLQSRNGKSKMTKFCQEGGWYLRETAPQIFLLKDNFLFVFDREEEDAPLLVLRLDQATVNKQEHCVLQLKFSQKEFSYYIKVSPASYVKDLQQELEVAADWWTERQRTSPCSRFKEIVQSNMLTSGGNRRKLNLRQTSLITADV</sequence>
<evidence type="ECO:0000256" key="2">
    <source>
        <dbReference type="ARBA" id="ARBA00023203"/>
    </source>
</evidence>
<dbReference type="PANTHER" id="PTHR19961:SF18">
    <property type="entry name" value="FI19014P1"/>
    <property type="match status" value="1"/>
</dbReference>
<keyword evidence="1" id="KW-0677">Repeat</keyword>
<organism evidence="5 6">
    <name type="scientific">Pocillopora meandrina</name>
    <dbReference type="NCBI Taxonomy" id="46732"/>
    <lineage>
        <taxon>Eukaryota</taxon>
        <taxon>Metazoa</taxon>
        <taxon>Cnidaria</taxon>
        <taxon>Anthozoa</taxon>
        <taxon>Hexacorallia</taxon>
        <taxon>Scleractinia</taxon>
        <taxon>Astrocoeniina</taxon>
        <taxon>Pocilloporidae</taxon>
        <taxon>Pocillopora</taxon>
    </lineage>
</organism>
<reference evidence="5 6" key="1">
    <citation type="submission" date="2022-05" db="EMBL/GenBank/DDBJ databases">
        <authorList>
            <consortium name="Genoscope - CEA"/>
            <person name="William W."/>
        </authorList>
    </citation>
    <scope>NUCLEOTIDE SEQUENCE [LARGE SCALE GENOMIC DNA]</scope>
</reference>
<name>A0AAU9WQ59_9CNID</name>
<comment type="caution">
    <text evidence="5">The sequence shown here is derived from an EMBL/GenBank/DDBJ whole genome shotgun (WGS) entry which is preliminary data.</text>
</comment>